<dbReference type="Pfam" id="PF00356">
    <property type="entry name" value="LacI"/>
    <property type="match status" value="1"/>
</dbReference>
<dbReference type="InterPro" id="IPR010982">
    <property type="entry name" value="Lambda_DNA-bd_dom_sf"/>
</dbReference>
<organism evidence="5 6">
    <name type="scientific">Cellulomonas humilata</name>
    <dbReference type="NCBI Taxonomy" id="144055"/>
    <lineage>
        <taxon>Bacteria</taxon>
        <taxon>Bacillati</taxon>
        <taxon>Actinomycetota</taxon>
        <taxon>Actinomycetes</taxon>
        <taxon>Micrococcales</taxon>
        <taxon>Cellulomonadaceae</taxon>
        <taxon>Cellulomonas</taxon>
    </lineage>
</organism>
<dbReference type="GO" id="GO:0000976">
    <property type="term" value="F:transcription cis-regulatory region binding"/>
    <property type="evidence" value="ECO:0007669"/>
    <property type="project" value="TreeGrafter"/>
</dbReference>
<keyword evidence="2 5" id="KW-0238">DNA-binding</keyword>
<dbReference type="PANTHER" id="PTHR30146:SF138">
    <property type="entry name" value="TRANSCRIPTIONAL REGULATORY PROTEIN"/>
    <property type="match status" value="1"/>
</dbReference>
<dbReference type="CDD" id="cd01392">
    <property type="entry name" value="HTH_LacI"/>
    <property type="match status" value="1"/>
</dbReference>
<dbReference type="InterPro" id="IPR046335">
    <property type="entry name" value="LacI/GalR-like_sensor"/>
</dbReference>
<comment type="caution">
    <text evidence="5">The sequence shown here is derived from an EMBL/GenBank/DDBJ whole genome shotgun (WGS) entry which is preliminary data.</text>
</comment>
<evidence type="ECO:0000256" key="3">
    <source>
        <dbReference type="ARBA" id="ARBA00023163"/>
    </source>
</evidence>
<dbReference type="Gene3D" id="3.40.50.2300">
    <property type="match status" value="2"/>
</dbReference>
<keyword evidence="6" id="KW-1185">Reference proteome</keyword>
<evidence type="ECO:0000259" key="4">
    <source>
        <dbReference type="PROSITE" id="PS50932"/>
    </source>
</evidence>
<accession>A0A7Y6A180</accession>
<dbReference type="Proteomes" id="UP000565724">
    <property type="component" value="Unassembled WGS sequence"/>
</dbReference>
<dbReference type="EMBL" id="JABMCI010000065">
    <property type="protein sequence ID" value="NUU17802.1"/>
    <property type="molecule type" value="Genomic_DNA"/>
</dbReference>
<evidence type="ECO:0000313" key="5">
    <source>
        <dbReference type="EMBL" id="NUU17802.1"/>
    </source>
</evidence>
<feature type="domain" description="HTH lacI-type" evidence="4">
    <location>
        <begin position="13"/>
        <end position="67"/>
    </location>
</feature>
<dbReference type="PANTHER" id="PTHR30146">
    <property type="entry name" value="LACI-RELATED TRANSCRIPTIONAL REPRESSOR"/>
    <property type="match status" value="1"/>
</dbReference>
<dbReference type="Pfam" id="PF13377">
    <property type="entry name" value="Peripla_BP_3"/>
    <property type="match status" value="1"/>
</dbReference>
<keyword evidence="3" id="KW-0804">Transcription</keyword>
<sequence length="342" mass="36543">MPTVRGVDERKVPTIYDVAAACGVAPSTVSRAFSRPGRVNAETAARIRQVAEEMGYRANPLARALPTGKTSLLALVVSDVTNPFYFEIIRGAELAATEADYTLLVADVHESATVERKALERALPLVEGVVLGTSRMSDSAIRVMAQQRPTVVLNRVLTGIPSVITDNARGARRAVEHLASLEHRTIGYLAGPEASWADGMRWRAMREAAEMLDLRVQRFGPFAPTLAGGAEAVPLVVASNVTAVVAYNDLVAIGLMRGLAAADVRVPRDVSVVGFDNIFGAEICSPALTTVAAPLTALGKYAVQTLLAGMSSRTPPQTRPALLPAELIIRDSTARRARRRRS</sequence>
<dbReference type="CDD" id="cd06267">
    <property type="entry name" value="PBP1_LacI_sugar_binding-like"/>
    <property type="match status" value="1"/>
</dbReference>
<name>A0A7Y6A180_9CELL</name>
<evidence type="ECO:0000256" key="2">
    <source>
        <dbReference type="ARBA" id="ARBA00023125"/>
    </source>
</evidence>
<keyword evidence="1" id="KW-0805">Transcription regulation</keyword>
<dbReference type="InterPro" id="IPR028082">
    <property type="entry name" value="Peripla_BP_I"/>
</dbReference>
<dbReference type="SMART" id="SM00354">
    <property type="entry name" value="HTH_LACI"/>
    <property type="match status" value="1"/>
</dbReference>
<evidence type="ECO:0000313" key="6">
    <source>
        <dbReference type="Proteomes" id="UP000565724"/>
    </source>
</evidence>
<dbReference type="AlphaFoldDB" id="A0A7Y6A180"/>
<reference evidence="5 6" key="1">
    <citation type="submission" date="2020-05" db="EMBL/GenBank/DDBJ databases">
        <title>Genome Sequencing of Type Strains.</title>
        <authorList>
            <person name="Lemaire J.F."/>
            <person name="Inderbitzin P."/>
            <person name="Gregorio O.A."/>
            <person name="Collins S.B."/>
            <person name="Wespe N."/>
            <person name="Knight-Connoni V."/>
        </authorList>
    </citation>
    <scope>NUCLEOTIDE SEQUENCE [LARGE SCALE GENOMIC DNA]</scope>
    <source>
        <strain evidence="5 6">ATCC 25174</strain>
    </source>
</reference>
<dbReference type="SUPFAM" id="SSF53822">
    <property type="entry name" value="Periplasmic binding protein-like I"/>
    <property type="match status" value="1"/>
</dbReference>
<dbReference type="InterPro" id="IPR000843">
    <property type="entry name" value="HTH_LacI"/>
</dbReference>
<dbReference type="PROSITE" id="PS50932">
    <property type="entry name" value="HTH_LACI_2"/>
    <property type="match status" value="1"/>
</dbReference>
<dbReference type="Gene3D" id="1.10.260.40">
    <property type="entry name" value="lambda repressor-like DNA-binding domains"/>
    <property type="match status" value="1"/>
</dbReference>
<proteinExistence type="predicted"/>
<dbReference type="GO" id="GO:0003700">
    <property type="term" value="F:DNA-binding transcription factor activity"/>
    <property type="evidence" value="ECO:0007669"/>
    <property type="project" value="TreeGrafter"/>
</dbReference>
<protein>
    <submittedName>
        <fullName evidence="5">LacI family DNA-binding transcriptional regulator</fullName>
    </submittedName>
</protein>
<evidence type="ECO:0000256" key="1">
    <source>
        <dbReference type="ARBA" id="ARBA00023015"/>
    </source>
</evidence>
<dbReference type="SUPFAM" id="SSF47413">
    <property type="entry name" value="lambda repressor-like DNA-binding domains"/>
    <property type="match status" value="1"/>
</dbReference>
<gene>
    <name evidence="5" type="ORF">HP550_11140</name>
</gene>